<comment type="caution">
    <text evidence="1">The sequence shown here is derived from an EMBL/GenBank/DDBJ whole genome shotgun (WGS) entry which is preliminary data.</text>
</comment>
<reference evidence="1 2" key="1">
    <citation type="submission" date="2019-05" db="EMBL/GenBank/DDBJ databases">
        <title>Mikania micrantha, genome provides insights into the molecular mechanism of rapid growth.</title>
        <authorList>
            <person name="Liu B."/>
        </authorList>
    </citation>
    <scope>NUCLEOTIDE SEQUENCE [LARGE SCALE GENOMIC DNA]</scope>
    <source>
        <strain evidence="1">NLD-2019</strain>
        <tissue evidence="1">Leaf</tissue>
    </source>
</reference>
<dbReference type="InterPro" id="IPR015421">
    <property type="entry name" value="PyrdxlP-dep_Trfase_major"/>
</dbReference>
<accession>A0A5N6LSW8</accession>
<gene>
    <name evidence="1" type="ORF">E3N88_37742</name>
</gene>
<dbReference type="Proteomes" id="UP000326396">
    <property type="component" value="Linkage Group LG8"/>
</dbReference>
<organism evidence="1 2">
    <name type="scientific">Mikania micrantha</name>
    <name type="common">bitter vine</name>
    <dbReference type="NCBI Taxonomy" id="192012"/>
    <lineage>
        <taxon>Eukaryota</taxon>
        <taxon>Viridiplantae</taxon>
        <taxon>Streptophyta</taxon>
        <taxon>Embryophyta</taxon>
        <taxon>Tracheophyta</taxon>
        <taxon>Spermatophyta</taxon>
        <taxon>Magnoliopsida</taxon>
        <taxon>eudicotyledons</taxon>
        <taxon>Gunneridae</taxon>
        <taxon>Pentapetalae</taxon>
        <taxon>asterids</taxon>
        <taxon>campanulids</taxon>
        <taxon>Asterales</taxon>
        <taxon>Asteraceae</taxon>
        <taxon>Asteroideae</taxon>
        <taxon>Heliantheae alliance</taxon>
        <taxon>Eupatorieae</taxon>
        <taxon>Mikania</taxon>
    </lineage>
</organism>
<keyword evidence="2" id="KW-1185">Reference proteome</keyword>
<dbReference type="AlphaFoldDB" id="A0A5N6LSW8"/>
<evidence type="ECO:0000313" key="1">
    <source>
        <dbReference type="EMBL" id="KAD2804365.1"/>
    </source>
</evidence>
<protein>
    <submittedName>
        <fullName evidence="1">Uncharacterized protein</fullName>
    </submittedName>
</protein>
<dbReference type="Gene3D" id="3.40.640.10">
    <property type="entry name" value="Type I PLP-dependent aspartate aminotransferase-like (Major domain)"/>
    <property type="match status" value="1"/>
</dbReference>
<dbReference type="EMBL" id="SZYD01000018">
    <property type="protein sequence ID" value="KAD2804365.1"/>
    <property type="molecule type" value="Genomic_DNA"/>
</dbReference>
<dbReference type="SUPFAM" id="SSF53383">
    <property type="entry name" value="PLP-dependent transferases"/>
    <property type="match status" value="1"/>
</dbReference>
<name>A0A5N6LSW8_9ASTR</name>
<dbReference type="InterPro" id="IPR015424">
    <property type="entry name" value="PyrdxlP-dep_Trfase"/>
</dbReference>
<proteinExistence type="predicted"/>
<sequence length="88" mass="9809">MKNRYHHHLFRSAAAATKIRACLSNAQNLYAARWMATNVAMVDDDGYDSLPYLCLQDLATELLGTFTSNEMAKVFFTNSGSEANDTQV</sequence>
<evidence type="ECO:0000313" key="2">
    <source>
        <dbReference type="Proteomes" id="UP000326396"/>
    </source>
</evidence>